<keyword evidence="2" id="KW-0805">Transcription regulation</keyword>
<dbReference type="InterPro" id="IPR039538">
    <property type="entry name" value="BetI_C"/>
</dbReference>
<keyword evidence="8" id="KW-1185">Reference proteome</keyword>
<dbReference type="GO" id="GO:0003700">
    <property type="term" value="F:DNA-binding transcription factor activity"/>
    <property type="evidence" value="ECO:0007669"/>
    <property type="project" value="TreeGrafter"/>
</dbReference>
<dbReference type="Pfam" id="PF13977">
    <property type="entry name" value="TetR_C_6"/>
    <property type="match status" value="1"/>
</dbReference>
<gene>
    <name evidence="7" type="ORF">FHX33_001913</name>
</gene>
<dbReference type="AlphaFoldDB" id="A0A7W4UVV6"/>
<dbReference type="InterPro" id="IPR050109">
    <property type="entry name" value="HTH-type_TetR-like_transc_reg"/>
</dbReference>
<keyword evidence="1" id="KW-0678">Repressor</keyword>
<sequence>MPRTIDRDARKAQLAEAVWRVIVERGIGAVSVRTVAAEAGVAVGSLRHIFPTRTELLEFSAELMVDRATARILALPVGDPREHALDVLRQLLPLTPDSRAELEVNIALIAEAPALPGLARIRDEADRALTGACLGLVERLAGRAADDDLQREALRLHALVDGLAVHLLVRGGDPGWALAVLQDEVDRLAG</sequence>
<dbReference type="RefSeq" id="WP_183428391.1">
    <property type="nucleotide sequence ID" value="NZ_JACHVP010000001.1"/>
</dbReference>
<dbReference type="EMBL" id="JACHVP010000001">
    <property type="protein sequence ID" value="MBB2967181.1"/>
    <property type="molecule type" value="Genomic_DNA"/>
</dbReference>
<protein>
    <submittedName>
        <fullName evidence="7">AcrR family transcriptional regulator</fullName>
    </submittedName>
</protein>
<evidence type="ECO:0000256" key="4">
    <source>
        <dbReference type="ARBA" id="ARBA00023163"/>
    </source>
</evidence>
<dbReference type="SUPFAM" id="SSF48498">
    <property type="entry name" value="Tetracyclin repressor-like, C-terminal domain"/>
    <property type="match status" value="1"/>
</dbReference>
<dbReference type="Proteomes" id="UP000538196">
    <property type="component" value="Unassembled WGS sequence"/>
</dbReference>
<feature type="domain" description="HTH tetR-type" evidence="6">
    <location>
        <begin position="8"/>
        <end position="68"/>
    </location>
</feature>
<dbReference type="SUPFAM" id="SSF46689">
    <property type="entry name" value="Homeodomain-like"/>
    <property type="match status" value="1"/>
</dbReference>
<comment type="caution">
    <text evidence="7">The sequence shown here is derived from an EMBL/GenBank/DDBJ whole genome shotgun (WGS) entry which is preliminary data.</text>
</comment>
<dbReference type="GO" id="GO:0000976">
    <property type="term" value="F:transcription cis-regulatory region binding"/>
    <property type="evidence" value="ECO:0007669"/>
    <property type="project" value="TreeGrafter"/>
</dbReference>
<proteinExistence type="predicted"/>
<accession>A0A7W4UVV6</accession>
<reference evidence="7 8" key="1">
    <citation type="submission" date="2020-08" db="EMBL/GenBank/DDBJ databases">
        <title>Sequencing the genomes of 1000 actinobacteria strains.</title>
        <authorList>
            <person name="Klenk H.-P."/>
        </authorList>
    </citation>
    <scope>NUCLEOTIDE SEQUENCE [LARGE SCALE GENOMIC DNA]</scope>
    <source>
        <strain evidence="7 8">DSM 20146</strain>
    </source>
</reference>
<keyword evidence="3 5" id="KW-0238">DNA-binding</keyword>
<evidence type="ECO:0000256" key="1">
    <source>
        <dbReference type="ARBA" id="ARBA00022491"/>
    </source>
</evidence>
<evidence type="ECO:0000313" key="8">
    <source>
        <dbReference type="Proteomes" id="UP000538196"/>
    </source>
</evidence>
<evidence type="ECO:0000256" key="2">
    <source>
        <dbReference type="ARBA" id="ARBA00023015"/>
    </source>
</evidence>
<evidence type="ECO:0000256" key="3">
    <source>
        <dbReference type="ARBA" id="ARBA00023125"/>
    </source>
</evidence>
<evidence type="ECO:0000313" key="7">
    <source>
        <dbReference type="EMBL" id="MBB2967181.1"/>
    </source>
</evidence>
<dbReference type="InterPro" id="IPR009057">
    <property type="entry name" value="Homeodomain-like_sf"/>
</dbReference>
<feature type="DNA-binding region" description="H-T-H motif" evidence="5">
    <location>
        <begin position="31"/>
        <end position="50"/>
    </location>
</feature>
<dbReference type="Pfam" id="PF00440">
    <property type="entry name" value="TetR_N"/>
    <property type="match status" value="1"/>
</dbReference>
<dbReference type="PROSITE" id="PS50977">
    <property type="entry name" value="HTH_TETR_2"/>
    <property type="match status" value="1"/>
</dbReference>
<dbReference type="Gene3D" id="1.10.357.10">
    <property type="entry name" value="Tetracycline Repressor, domain 2"/>
    <property type="match status" value="1"/>
</dbReference>
<dbReference type="InterPro" id="IPR036271">
    <property type="entry name" value="Tet_transcr_reg_TetR-rel_C_sf"/>
</dbReference>
<evidence type="ECO:0000259" key="6">
    <source>
        <dbReference type="PROSITE" id="PS50977"/>
    </source>
</evidence>
<dbReference type="InterPro" id="IPR001647">
    <property type="entry name" value="HTH_TetR"/>
</dbReference>
<evidence type="ECO:0000256" key="5">
    <source>
        <dbReference type="PROSITE-ProRule" id="PRU00335"/>
    </source>
</evidence>
<keyword evidence="4" id="KW-0804">Transcription</keyword>
<name>A0A7W4UVV6_LEIAQ</name>
<organism evidence="7 8">
    <name type="scientific">Leifsonia aquatica</name>
    <name type="common">Corynebacterium aquaticum</name>
    <dbReference type="NCBI Taxonomy" id="144185"/>
    <lineage>
        <taxon>Bacteria</taxon>
        <taxon>Bacillati</taxon>
        <taxon>Actinomycetota</taxon>
        <taxon>Actinomycetes</taxon>
        <taxon>Micrococcales</taxon>
        <taxon>Microbacteriaceae</taxon>
        <taxon>Leifsonia</taxon>
    </lineage>
</organism>
<dbReference type="PANTHER" id="PTHR30055:SF234">
    <property type="entry name" value="HTH-TYPE TRANSCRIPTIONAL REGULATOR BETI"/>
    <property type="match status" value="1"/>
</dbReference>
<dbReference type="PANTHER" id="PTHR30055">
    <property type="entry name" value="HTH-TYPE TRANSCRIPTIONAL REGULATOR RUTR"/>
    <property type="match status" value="1"/>
</dbReference>